<name>A0A562J7T6_9FIRM</name>
<dbReference type="RefSeq" id="WP_145084118.1">
    <property type="nucleotide sequence ID" value="NZ_DAMBUX010000008.1"/>
</dbReference>
<accession>A0A562J7T6</accession>
<keyword evidence="12" id="KW-1185">Reference proteome</keyword>
<dbReference type="GO" id="GO:0005886">
    <property type="term" value="C:plasma membrane"/>
    <property type="evidence" value="ECO:0007669"/>
    <property type="project" value="UniProtKB-SubCell"/>
</dbReference>
<comment type="subunit">
    <text evidence="4">The complex is composed of two ATP-binding proteins (PstB), two transmembrane proteins (PstC and PstA) and a solute-binding protein (PstS).</text>
</comment>
<feature type="domain" description="PBP" evidence="10">
    <location>
        <begin position="35"/>
        <end position="154"/>
    </location>
</feature>
<dbReference type="SUPFAM" id="SSF53850">
    <property type="entry name" value="Periplasmic binding protein-like II"/>
    <property type="match status" value="2"/>
</dbReference>
<keyword evidence="6 9" id="KW-0732">Signal</keyword>
<evidence type="ECO:0000313" key="12">
    <source>
        <dbReference type="Proteomes" id="UP000315343"/>
    </source>
</evidence>
<dbReference type="EMBL" id="VLKH01000007">
    <property type="protein sequence ID" value="TWH78975.1"/>
    <property type="molecule type" value="Genomic_DNA"/>
</dbReference>
<dbReference type="Gene3D" id="3.40.190.10">
    <property type="entry name" value="Periplasmic binding protein-like II"/>
    <property type="match status" value="2"/>
</dbReference>
<evidence type="ECO:0000259" key="10">
    <source>
        <dbReference type="Pfam" id="PF12849"/>
    </source>
</evidence>
<dbReference type="AlphaFoldDB" id="A0A562J7T6"/>
<feature type="domain" description="PBP" evidence="10">
    <location>
        <begin position="179"/>
        <end position="290"/>
    </location>
</feature>
<organism evidence="11 12">
    <name type="scientific">Sedimentibacter saalensis</name>
    <dbReference type="NCBI Taxonomy" id="130788"/>
    <lineage>
        <taxon>Bacteria</taxon>
        <taxon>Bacillati</taxon>
        <taxon>Bacillota</taxon>
        <taxon>Tissierellia</taxon>
        <taxon>Sedimentibacter</taxon>
    </lineage>
</organism>
<keyword evidence="5" id="KW-0592">Phosphate transport</keyword>
<gene>
    <name evidence="11" type="ORF">LY60_02501</name>
</gene>
<dbReference type="PANTHER" id="PTHR30570:SF1">
    <property type="entry name" value="PHOSPHATE-BINDING PROTEIN PSTS"/>
    <property type="match status" value="1"/>
</dbReference>
<dbReference type="InterPro" id="IPR050811">
    <property type="entry name" value="Phosphate_ABC_transporter"/>
</dbReference>
<dbReference type="OrthoDB" id="9790048at2"/>
<dbReference type="PANTHER" id="PTHR30570">
    <property type="entry name" value="PERIPLASMIC PHOSPHATE BINDING COMPONENT OF PHOSPHATE ABC TRANSPORTER"/>
    <property type="match status" value="1"/>
</dbReference>
<comment type="subcellular location">
    <subcellularLocation>
        <location evidence="2">Cell membrane</location>
        <topology evidence="2">Lipid-anchor</topology>
    </subcellularLocation>
</comment>
<evidence type="ECO:0000256" key="9">
    <source>
        <dbReference type="SAM" id="SignalP"/>
    </source>
</evidence>
<evidence type="ECO:0000256" key="1">
    <source>
        <dbReference type="ARBA" id="ARBA00002841"/>
    </source>
</evidence>
<proteinExistence type="inferred from homology"/>
<comment type="function">
    <text evidence="1">Part of the ABC transporter complex PstSACB involved in phosphate import.</text>
</comment>
<sequence>MKRRKTLGFLVSISVLSIAAAGCSKGQSMEEFNFDKEITVVARDAASGTRGAFHEIMKIKVKADGTETDNLAVGALEFDGTDKVVTAVEGDKHAIGYISVGSLSDRVKTARINGADPTEENIKNGSYVVSRPFLLVTKENKTELVDDFIKFVSSSRGQTIAKEMKYIPGAEAEEEYTASGLKGTIKVAGSTSVTPLMEKLQEDYKSLNPDVTFEMQSNGSSQGIKAAIDGSYDIGMSSRELKEDEAISLKRHVLAIDGIAVILNKNNPISDLSSEEITEIYTGKITSWRQVK</sequence>
<protein>
    <submittedName>
        <fullName evidence="11">Phosphate transport system substrate-binding protein</fullName>
    </submittedName>
</protein>
<evidence type="ECO:0000313" key="11">
    <source>
        <dbReference type="EMBL" id="TWH78975.1"/>
    </source>
</evidence>
<dbReference type="Proteomes" id="UP000315343">
    <property type="component" value="Unassembled WGS sequence"/>
</dbReference>
<feature type="signal peptide" evidence="9">
    <location>
        <begin position="1"/>
        <end position="20"/>
    </location>
</feature>
<evidence type="ECO:0000256" key="8">
    <source>
        <dbReference type="ARBA" id="ARBA00023288"/>
    </source>
</evidence>
<dbReference type="PROSITE" id="PS51257">
    <property type="entry name" value="PROKAR_LIPOPROTEIN"/>
    <property type="match status" value="1"/>
</dbReference>
<feature type="chain" id="PRO_5038555725" evidence="9">
    <location>
        <begin position="21"/>
        <end position="292"/>
    </location>
</feature>
<evidence type="ECO:0000256" key="7">
    <source>
        <dbReference type="ARBA" id="ARBA00023139"/>
    </source>
</evidence>
<keyword evidence="7" id="KW-0564">Palmitate</keyword>
<evidence type="ECO:0000256" key="2">
    <source>
        <dbReference type="ARBA" id="ARBA00004193"/>
    </source>
</evidence>
<keyword evidence="8" id="KW-0449">Lipoprotein</keyword>
<comment type="caution">
    <text evidence="11">The sequence shown here is derived from an EMBL/GenBank/DDBJ whole genome shotgun (WGS) entry which is preliminary data.</text>
</comment>
<evidence type="ECO:0000256" key="6">
    <source>
        <dbReference type="ARBA" id="ARBA00022729"/>
    </source>
</evidence>
<comment type="similarity">
    <text evidence="3">Belongs to the PstS family.</text>
</comment>
<dbReference type="Pfam" id="PF12849">
    <property type="entry name" value="PBP_like_2"/>
    <property type="match status" value="2"/>
</dbReference>
<reference evidence="11 12" key="1">
    <citation type="submission" date="2019-07" db="EMBL/GenBank/DDBJ databases">
        <title>Genomic Encyclopedia of Type Strains, Phase I: the one thousand microbial genomes (KMG-I) project.</title>
        <authorList>
            <person name="Kyrpides N."/>
        </authorList>
    </citation>
    <scope>NUCLEOTIDE SEQUENCE [LARGE SCALE GENOMIC DNA]</scope>
    <source>
        <strain evidence="11 12">DSM 13558</strain>
    </source>
</reference>
<keyword evidence="5" id="KW-0813">Transport</keyword>
<evidence type="ECO:0000256" key="4">
    <source>
        <dbReference type="ARBA" id="ARBA00011529"/>
    </source>
</evidence>
<dbReference type="InterPro" id="IPR024370">
    <property type="entry name" value="PBP_domain"/>
</dbReference>
<evidence type="ECO:0000256" key="3">
    <source>
        <dbReference type="ARBA" id="ARBA00008725"/>
    </source>
</evidence>
<evidence type="ECO:0000256" key="5">
    <source>
        <dbReference type="ARBA" id="ARBA00022592"/>
    </source>
</evidence>
<dbReference type="GO" id="GO:0006817">
    <property type="term" value="P:phosphate ion transport"/>
    <property type="evidence" value="ECO:0007669"/>
    <property type="project" value="UniProtKB-KW"/>
</dbReference>